<sequence length="101" mass="11531">MGARGRNRQENIGLFSWNKPVKEASDLERILARKQVGLQSLSEEKTSVTRDTGVKWIFSKLERLGRRENNPGGCTESEVPSFGGLPQWKSSRSLESWNRWP</sequence>
<gene>
    <name evidence="2" type="ORF">N7456_002260</name>
</gene>
<evidence type="ECO:0000313" key="2">
    <source>
        <dbReference type="EMBL" id="KAJ5113726.1"/>
    </source>
</evidence>
<feature type="compositionally biased region" description="Polar residues" evidence="1">
    <location>
        <begin position="88"/>
        <end position="101"/>
    </location>
</feature>
<reference evidence="2" key="1">
    <citation type="submission" date="2022-11" db="EMBL/GenBank/DDBJ databases">
        <authorList>
            <person name="Petersen C."/>
        </authorList>
    </citation>
    <scope>NUCLEOTIDE SEQUENCE</scope>
    <source>
        <strain evidence="2">IBT 30069</strain>
    </source>
</reference>
<reference evidence="2" key="2">
    <citation type="journal article" date="2023" name="IMA Fungus">
        <title>Comparative genomic study of the Penicillium genus elucidates a diverse pangenome and 15 lateral gene transfer events.</title>
        <authorList>
            <person name="Petersen C."/>
            <person name="Sorensen T."/>
            <person name="Nielsen M.R."/>
            <person name="Sondergaard T.E."/>
            <person name="Sorensen J.L."/>
            <person name="Fitzpatrick D.A."/>
            <person name="Frisvad J.C."/>
            <person name="Nielsen K.L."/>
        </authorList>
    </citation>
    <scope>NUCLEOTIDE SEQUENCE</scope>
    <source>
        <strain evidence="2">IBT 30069</strain>
    </source>
</reference>
<organism evidence="2 3">
    <name type="scientific">Penicillium angulare</name>
    <dbReference type="NCBI Taxonomy" id="116970"/>
    <lineage>
        <taxon>Eukaryota</taxon>
        <taxon>Fungi</taxon>
        <taxon>Dikarya</taxon>
        <taxon>Ascomycota</taxon>
        <taxon>Pezizomycotina</taxon>
        <taxon>Eurotiomycetes</taxon>
        <taxon>Eurotiomycetidae</taxon>
        <taxon>Eurotiales</taxon>
        <taxon>Aspergillaceae</taxon>
        <taxon>Penicillium</taxon>
    </lineage>
</organism>
<dbReference type="Proteomes" id="UP001149165">
    <property type="component" value="Unassembled WGS sequence"/>
</dbReference>
<evidence type="ECO:0000313" key="3">
    <source>
        <dbReference type="Proteomes" id="UP001149165"/>
    </source>
</evidence>
<keyword evidence="3" id="KW-1185">Reference proteome</keyword>
<dbReference type="EMBL" id="JAPQKH010000002">
    <property type="protein sequence ID" value="KAJ5113726.1"/>
    <property type="molecule type" value="Genomic_DNA"/>
</dbReference>
<accession>A0A9W9G7U9</accession>
<dbReference type="AlphaFoldDB" id="A0A9W9G7U9"/>
<feature type="region of interest" description="Disordered" evidence="1">
    <location>
        <begin position="66"/>
        <end position="101"/>
    </location>
</feature>
<comment type="caution">
    <text evidence="2">The sequence shown here is derived from an EMBL/GenBank/DDBJ whole genome shotgun (WGS) entry which is preliminary data.</text>
</comment>
<evidence type="ECO:0000256" key="1">
    <source>
        <dbReference type="SAM" id="MobiDB-lite"/>
    </source>
</evidence>
<protein>
    <submittedName>
        <fullName evidence="2">Uncharacterized protein</fullName>
    </submittedName>
</protein>
<proteinExistence type="predicted"/>
<name>A0A9W9G7U9_9EURO</name>